<protein>
    <submittedName>
        <fullName evidence="3">Uncharacterized protein</fullName>
    </submittedName>
</protein>
<proteinExistence type="predicted"/>
<feature type="compositionally biased region" description="Polar residues" evidence="1">
    <location>
        <begin position="77"/>
        <end position="94"/>
    </location>
</feature>
<dbReference type="AlphaFoldDB" id="A0A914QSF9"/>
<evidence type="ECO:0000313" key="3">
    <source>
        <dbReference type="WBParaSite" id="PDA_v2.g6686.t1"/>
    </source>
</evidence>
<reference evidence="3" key="1">
    <citation type="submission" date="2022-11" db="UniProtKB">
        <authorList>
            <consortium name="WormBaseParasite"/>
        </authorList>
    </citation>
    <scope>IDENTIFICATION</scope>
</reference>
<feature type="region of interest" description="Disordered" evidence="1">
    <location>
        <begin position="49"/>
        <end position="110"/>
    </location>
</feature>
<sequence length="137" mass="15044">MSLAQTLCNIFNTPLPSNADVVTTESNDADTSEEEEEYYVCLECERLGNKSHNHYDNEPNMDGNQNVGEEEKEDILSASSVSLNHALESTSSQNLEKETTDLPDNSFTPSVFEDLDEAHNTGTIGSSAIVIYFSTIS</sequence>
<dbReference type="Proteomes" id="UP000887578">
    <property type="component" value="Unplaced"/>
</dbReference>
<keyword evidence="2" id="KW-1185">Reference proteome</keyword>
<name>A0A914QSF9_9BILA</name>
<organism evidence="2 3">
    <name type="scientific">Panagrolaimus davidi</name>
    <dbReference type="NCBI Taxonomy" id="227884"/>
    <lineage>
        <taxon>Eukaryota</taxon>
        <taxon>Metazoa</taxon>
        <taxon>Ecdysozoa</taxon>
        <taxon>Nematoda</taxon>
        <taxon>Chromadorea</taxon>
        <taxon>Rhabditida</taxon>
        <taxon>Tylenchina</taxon>
        <taxon>Panagrolaimomorpha</taxon>
        <taxon>Panagrolaimoidea</taxon>
        <taxon>Panagrolaimidae</taxon>
        <taxon>Panagrolaimus</taxon>
    </lineage>
</organism>
<evidence type="ECO:0000256" key="1">
    <source>
        <dbReference type="SAM" id="MobiDB-lite"/>
    </source>
</evidence>
<accession>A0A914QSF9</accession>
<evidence type="ECO:0000313" key="2">
    <source>
        <dbReference type="Proteomes" id="UP000887578"/>
    </source>
</evidence>
<dbReference type="WBParaSite" id="PDA_v2.g6686.t1">
    <property type="protein sequence ID" value="PDA_v2.g6686.t1"/>
    <property type="gene ID" value="PDA_v2.g6686"/>
</dbReference>